<comment type="caution">
    <text evidence="5">The sequence shown here is derived from an EMBL/GenBank/DDBJ whole genome shotgun (WGS) entry which is preliminary data.</text>
</comment>
<dbReference type="InterPro" id="IPR017896">
    <property type="entry name" value="4Fe4S_Fe-S-bd"/>
</dbReference>
<organism evidence="5 6">
    <name type="scientific">Candidatus Falkowbacteria bacterium RIFOXYA2_FULL_38_12</name>
    <dbReference type="NCBI Taxonomy" id="1797993"/>
    <lineage>
        <taxon>Bacteria</taxon>
        <taxon>Candidatus Falkowiibacteriota</taxon>
    </lineage>
</organism>
<dbReference type="Gene3D" id="1.10.1060.10">
    <property type="entry name" value="Alpha-helical ferredoxin"/>
    <property type="match status" value="1"/>
</dbReference>
<dbReference type="InterPro" id="IPR017900">
    <property type="entry name" value="4Fe4S_Fe_S_CS"/>
</dbReference>
<protein>
    <recommendedName>
        <fullName evidence="4">4Fe-4S ferredoxin-type domain-containing protein</fullName>
    </recommendedName>
</protein>
<keyword evidence="1" id="KW-0479">Metal-binding</keyword>
<dbReference type="Proteomes" id="UP000177407">
    <property type="component" value="Unassembled WGS sequence"/>
</dbReference>
<dbReference type="GO" id="GO:0046872">
    <property type="term" value="F:metal ion binding"/>
    <property type="evidence" value="ECO:0007669"/>
    <property type="project" value="UniProtKB-KW"/>
</dbReference>
<dbReference type="PROSITE" id="PS51379">
    <property type="entry name" value="4FE4S_FER_2"/>
    <property type="match status" value="2"/>
</dbReference>
<dbReference type="PANTHER" id="PTHR40447:SF1">
    <property type="entry name" value="ANAEROBIC SULFITE REDUCTASE SUBUNIT A"/>
    <property type="match status" value="1"/>
</dbReference>
<dbReference type="PROSITE" id="PS00198">
    <property type="entry name" value="4FE4S_FER_1"/>
    <property type="match status" value="1"/>
</dbReference>
<evidence type="ECO:0000256" key="3">
    <source>
        <dbReference type="ARBA" id="ARBA00023014"/>
    </source>
</evidence>
<feature type="domain" description="4Fe-4S ferredoxin-type" evidence="4">
    <location>
        <begin position="212"/>
        <end position="243"/>
    </location>
</feature>
<reference evidence="5 6" key="1">
    <citation type="journal article" date="2016" name="Nat. Commun.">
        <title>Thousands of microbial genomes shed light on interconnected biogeochemical processes in an aquifer system.</title>
        <authorList>
            <person name="Anantharaman K."/>
            <person name="Brown C.T."/>
            <person name="Hug L.A."/>
            <person name="Sharon I."/>
            <person name="Castelle C.J."/>
            <person name="Probst A.J."/>
            <person name="Thomas B.C."/>
            <person name="Singh A."/>
            <person name="Wilkins M.J."/>
            <person name="Karaoz U."/>
            <person name="Brodie E.L."/>
            <person name="Williams K.H."/>
            <person name="Hubbard S.S."/>
            <person name="Banfield J.F."/>
        </authorList>
    </citation>
    <scope>NUCLEOTIDE SEQUENCE [LARGE SCALE GENOMIC DNA]</scope>
</reference>
<dbReference type="EMBL" id="MFGA01000020">
    <property type="protein sequence ID" value="OGF20744.1"/>
    <property type="molecule type" value="Genomic_DNA"/>
</dbReference>
<dbReference type="GO" id="GO:0051536">
    <property type="term" value="F:iron-sulfur cluster binding"/>
    <property type="evidence" value="ECO:0007669"/>
    <property type="project" value="UniProtKB-KW"/>
</dbReference>
<evidence type="ECO:0000256" key="1">
    <source>
        <dbReference type="ARBA" id="ARBA00022723"/>
    </source>
</evidence>
<dbReference type="Pfam" id="PF17179">
    <property type="entry name" value="Fer4_22"/>
    <property type="match status" value="1"/>
</dbReference>
<name>A0A1F5S235_9BACT</name>
<dbReference type="PANTHER" id="PTHR40447">
    <property type="entry name" value="ANAEROBIC SULFITE REDUCTASE SUBUNIT A"/>
    <property type="match status" value="1"/>
</dbReference>
<feature type="domain" description="4Fe-4S ferredoxin-type" evidence="4">
    <location>
        <begin position="289"/>
        <end position="324"/>
    </location>
</feature>
<evidence type="ECO:0000313" key="6">
    <source>
        <dbReference type="Proteomes" id="UP000177407"/>
    </source>
</evidence>
<evidence type="ECO:0000259" key="4">
    <source>
        <dbReference type="PROSITE" id="PS51379"/>
    </source>
</evidence>
<dbReference type="AlphaFoldDB" id="A0A1F5S235"/>
<gene>
    <name evidence="5" type="ORF">A2257_03150</name>
</gene>
<evidence type="ECO:0000313" key="5">
    <source>
        <dbReference type="EMBL" id="OGF20744.1"/>
    </source>
</evidence>
<dbReference type="SUPFAM" id="SSF46548">
    <property type="entry name" value="alpha-helical ferredoxin"/>
    <property type="match status" value="1"/>
</dbReference>
<proteinExistence type="predicted"/>
<evidence type="ECO:0000256" key="2">
    <source>
        <dbReference type="ARBA" id="ARBA00023004"/>
    </source>
</evidence>
<keyword evidence="2" id="KW-0408">Iron</keyword>
<dbReference type="InterPro" id="IPR009051">
    <property type="entry name" value="Helical_ferredxn"/>
</dbReference>
<sequence length="337" mass="39578">MTIIELRKFIDFLIERDYLVWTPVKKDNFVNYERLNGSDNFQFIGEAPFYSFKNFLVPCEETLFNYKKDELTEIDNSKDQVIFGINPVDLKALVLLNHIFEKDPWYQGRMKKTLIIGQSLIPKEPEHNIFHYKYEEDVLEHLQFDIFIEVQKGVFNTKYFFYTGSEKGQKILDEYGYSEYENIQFAGPIKEEGQDKNMIKYRDSLKNNYKKELWEKDLGTKCIECGKCSAICPTCFCFDIKDQPDLKNGAGERKRTLSSCFYSDFSEISGKYKFLNNTAERIYFWYYHKFVKIPDEFSIPGCVGCGRCAKVCPVGINIFKVLSELDNNEESIQDTIS</sequence>
<accession>A0A1F5S235</accession>
<keyword evidence="3" id="KW-0411">Iron-sulfur</keyword>